<dbReference type="Pfam" id="PF02381">
    <property type="entry name" value="MraZ"/>
    <property type="match status" value="2"/>
</dbReference>
<keyword evidence="10" id="KW-1185">Reference proteome</keyword>
<protein>
    <recommendedName>
        <fullName evidence="1 7">Transcriptional regulator MraZ</fullName>
    </recommendedName>
</protein>
<dbReference type="GO" id="GO:2000143">
    <property type="term" value="P:negative regulation of DNA-templated transcription initiation"/>
    <property type="evidence" value="ECO:0007669"/>
    <property type="project" value="TreeGrafter"/>
</dbReference>
<feature type="domain" description="SpoVT-AbrB" evidence="8">
    <location>
        <begin position="86"/>
        <end position="132"/>
    </location>
</feature>
<dbReference type="GO" id="GO:0005737">
    <property type="term" value="C:cytoplasm"/>
    <property type="evidence" value="ECO:0007669"/>
    <property type="project" value="UniProtKB-UniRule"/>
</dbReference>
<dbReference type="InterPro" id="IPR038619">
    <property type="entry name" value="MraZ_sf"/>
</dbReference>
<comment type="similarity">
    <text evidence="7">Belongs to the MraZ family.</text>
</comment>
<name>A0A9J6PB80_9PROT</name>
<evidence type="ECO:0000313" key="9">
    <source>
        <dbReference type="EMBL" id="MCP1334944.1"/>
    </source>
</evidence>
<dbReference type="InterPro" id="IPR035642">
    <property type="entry name" value="MraZ_N"/>
</dbReference>
<evidence type="ECO:0000256" key="6">
    <source>
        <dbReference type="ARBA" id="ARBA00023163"/>
    </source>
</evidence>
<evidence type="ECO:0000256" key="3">
    <source>
        <dbReference type="ARBA" id="ARBA00022737"/>
    </source>
</evidence>
<dbReference type="PANTHER" id="PTHR34701:SF1">
    <property type="entry name" value="TRANSCRIPTIONAL REGULATOR MRAZ"/>
    <property type="match status" value="1"/>
</dbReference>
<keyword evidence="5 7" id="KW-0238">DNA-binding</keyword>
<dbReference type="Gene3D" id="3.40.1550.20">
    <property type="entry name" value="Transcriptional regulator MraZ domain"/>
    <property type="match status" value="1"/>
</dbReference>
<dbReference type="AlphaFoldDB" id="A0A9J6PB80"/>
<dbReference type="PANTHER" id="PTHR34701">
    <property type="entry name" value="TRANSCRIPTIONAL REGULATOR MRAZ"/>
    <property type="match status" value="1"/>
</dbReference>
<dbReference type="InterPro" id="IPR037914">
    <property type="entry name" value="SpoVT-AbrB_sf"/>
</dbReference>
<evidence type="ECO:0000256" key="7">
    <source>
        <dbReference type="HAMAP-Rule" id="MF_01008"/>
    </source>
</evidence>
<dbReference type="HAMAP" id="MF_01008">
    <property type="entry name" value="MraZ"/>
    <property type="match status" value="1"/>
</dbReference>
<keyword evidence="2 7" id="KW-0963">Cytoplasm</keyword>
<dbReference type="InterPro" id="IPR020603">
    <property type="entry name" value="MraZ_dom"/>
</dbReference>
<dbReference type="CDD" id="cd16320">
    <property type="entry name" value="MraZ_N"/>
    <property type="match status" value="1"/>
</dbReference>
<dbReference type="GO" id="GO:0003700">
    <property type="term" value="F:DNA-binding transcription factor activity"/>
    <property type="evidence" value="ECO:0007669"/>
    <property type="project" value="UniProtKB-UniRule"/>
</dbReference>
<sequence>MSEPLFLGTYRVRCDGKGRVSVPAQLRAELRGTMGMGFFAYPSLAGEPALECCEPAHLRRLTSVLDRMSPLSKTRRKLERRLQAQATQLQIDGDGRTVLNADLRARLGLGEKGGELVFAGRGRVFEIWSADVFDAQLDDALGEDEEEMFAAAWSQAVEAGTAQAGEGAE</sequence>
<dbReference type="EMBL" id="JAMZFT010000001">
    <property type="protein sequence ID" value="MCP1334944.1"/>
    <property type="molecule type" value="Genomic_DNA"/>
</dbReference>
<gene>
    <name evidence="7" type="primary">mraZ</name>
    <name evidence="9" type="ORF">NJQ99_00820</name>
</gene>
<keyword evidence="6 7" id="KW-0804">Transcription</keyword>
<evidence type="ECO:0000256" key="5">
    <source>
        <dbReference type="ARBA" id="ARBA00023125"/>
    </source>
</evidence>
<dbReference type="CDD" id="cd16321">
    <property type="entry name" value="MraZ_C"/>
    <property type="match status" value="1"/>
</dbReference>
<accession>A0A9J6PB80</accession>
<reference evidence="9" key="1">
    <citation type="submission" date="2022-06" db="EMBL/GenBank/DDBJ databases">
        <title>Isolation and Genomics of Futiania mangrovii gen. nov., sp. nov., a Rare and Metabolically-versatile member in the Class Alphaproteobacteria.</title>
        <authorList>
            <person name="Liu L."/>
            <person name="Huang W.-C."/>
            <person name="Pan J."/>
            <person name="Li J."/>
            <person name="Huang Y."/>
            <person name="Du H."/>
            <person name="Liu Y."/>
            <person name="Li M."/>
        </authorList>
    </citation>
    <scope>NUCLEOTIDE SEQUENCE</scope>
    <source>
        <strain evidence="9">FT118</strain>
    </source>
</reference>
<dbReference type="PROSITE" id="PS51740">
    <property type="entry name" value="SPOVT_ABRB"/>
    <property type="match status" value="1"/>
</dbReference>
<organism evidence="9 10">
    <name type="scientific">Futiania mangrovi</name>
    <dbReference type="NCBI Taxonomy" id="2959716"/>
    <lineage>
        <taxon>Bacteria</taxon>
        <taxon>Pseudomonadati</taxon>
        <taxon>Pseudomonadota</taxon>
        <taxon>Alphaproteobacteria</taxon>
        <taxon>Futianiales</taxon>
        <taxon>Futianiaceae</taxon>
        <taxon>Futiania</taxon>
    </lineage>
</organism>
<evidence type="ECO:0000259" key="8">
    <source>
        <dbReference type="PROSITE" id="PS51740"/>
    </source>
</evidence>
<dbReference type="InterPro" id="IPR003444">
    <property type="entry name" value="MraZ"/>
</dbReference>
<keyword evidence="4 7" id="KW-0805">Transcription regulation</keyword>
<comment type="subcellular location">
    <subcellularLocation>
        <location evidence="7">Cytoplasm</location>
        <location evidence="7">Nucleoid</location>
    </subcellularLocation>
</comment>
<dbReference type="GO" id="GO:0009295">
    <property type="term" value="C:nucleoid"/>
    <property type="evidence" value="ECO:0007669"/>
    <property type="project" value="UniProtKB-SubCell"/>
</dbReference>
<evidence type="ECO:0000256" key="4">
    <source>
        <dbReference type="ARBA" id="ARBA00023015"/>
    </source>
</evidence>
<keyword evidence="3" id="KW-0677">Repeat</keyword>
<evidence type="ECO:0000256" key="1">
    <source>
        <dbReference type="ARBA" id="ARBA00013860"/>
    </source>
</evidence>
<evidence type="ECO:0000313" key="10">
    <source>
        <dbReference type="Proteomes" id="UP001055804"/>
    </source>
</evidence>
<comment type="caution">
    <text evidence="9">The sequence shown here is derived from an EMBL/GenBank/DDBJ whole genome shotgun (WGS) entry which is preliminary data.</text>
</comment>
<dbReference type="InterPro" id="IPR007159">
    <property type="entry name" value="SpoVT-AbrB_dom"/>
</dbReference>
<evidence type="ECO:0000256" key="2">
    <source>
        <dbReference type="ARBA" id="ARBA00022490"/>
    </source>
</evidence>
<dbReference type="GO" id="GO:0000976">
    <property type="term" value="F:transcription cis-regulatory region binding"/>
    <property type="evidence" value="ECO:0007669"/>
    <property type="project" value="TreeGrafter"/>
</dbReference>
<dbReference type="Proteomes" id="UP001055804">
    <property type="component" value="Unassembled WGS sequence"/>
</dbReference>
<comment type="subunit">
    <text evidence="7">Forms oligomers.</text>
</comment>
<proteinExistence type="inferred from homology"/>
<dbReference type="InterPro" id="IPR035644">
    <property type="entry name" value="MraZ_C"/>
</dbReference>
<dbReference type="SUPFAM" id="SSF89447">
    <property type="entry name" value="AbrB/MazE/MraZ-like"/>
    <property type="match status" value="1"/>
</dbReference>
<dbReference type="RefSeq" id="WP_269330906.1">
    <property type="nucleotide sequence ID" value="NZ_JAMZFT010000001.1"/>
</dbReference>